<sequence>MKCQEFAPHKHALACERCSIACVYCGSPDSLDHPVFICENHFKMSEKCCKCGRPASFQMKCCKFCKKMQLDREGCVWVLDIK</sequence>
<name>A0AA86VPX9_9EUKA</name>
<dbReference type="GO" id="GO:0000398">
    <property type="term" value="P:mRNA splicing, via spliceosome"/>
    <property type="evidence" value="ECO:0007669"/>
    <property type="project" value="InterPro"/>
</dbReference>
<keyword evidence="4" id="KW-1185">Reference proteome</keyword>
<dbReference type="EMBL" id="CAXDID020000385">
    <property type="protein sequence ID" value="CAL6085321.1"/>
    <property type="molecule type" value="Genomic_DNA"/>
</dbReference>
<accession>A0AA86VPX9</accession>
<reference evidence="2" key="1">
    <citation type="submission" date="2023-06" db="EMBL/GenBank/DDBJ databases">
        <authorList>
            <person name="Kurt Z."/>
        </authorList>
    </citation>
    <scope>NUCLEOTIDE SEQUENCE</scope>
</reference>
<evidence type="ECO:0000313" key="3">
    <source>
        <dbReference type="EMBL" id="CAL6085321.1"/>
    </source>
</evidence>
<dbReference type="Proteomes" id="UP001642409">
    <property type="component" value="Unassembled WGS sequence"/>
</dbReference>
<organism evidence="2">
    <name type="scientific">Hexamita inflata</name>
    <dbReference type="NCBI Taxonomy" id="28002"/>
    <lineage>
        <taxon>Eukaryota</taxon>
        <taxon>Metamonada</taxon>
        <taxon>Diplomonadida</taxon>
        <taxon>Hexamitidae</taxon>
        <taxon>Hexamitinae</taxon>
        <taxon>Hexamita</taxon>
    </lineage>
</organism>
<comment type="caution">
    <text evidence="2">The sequence shown here is derived from an EMBL/GenBank/DDBJ whole genome shotgun (WGS) entry which is preliminary data.</text>
</comment>
<proteinExistence type="inferred from homology"/>
<comment type="similarity">
    <text evidence="1">Belongs to the PHF5 family.</text>
</comment>
<dbReference type="Pfam" id="PF03660">
    <property type="entry name" value="PHF5"/>
    <property type="match status" value="1"/>
</dbReference>
<evidence type="ECO:0000256" key="1">
    <source>
        <dbReference type="ARBA" id="ARBA00008626"/>
    </source>
</evidence>
<evidence type="ECO:0000313" key="4">
    <source>
        <dbReference type="Proteomes" id="UP001642409"/>
    </source>
</evidence>
<dbReference type="EMBL" id="CATOUU010001115">
    <property type="protein sequence ID" value="CAI9972808.1"/>
    <property type="molecule type" value="Genomic_DNA"/>
</dbReference>
<dbReference type="InterPro" id="IPR005345">
    <property type="entry name" value="PHF5"/>
</dbReference>
<dbReference type="AlphaFoldDB" id="A0AA86VPX9"/>
<evidence type="ECO:0000313" key="2">
    <source>
        <dbReference type="EMBL" id="CAI9972808.1"/>
    </source>
</evidence>
<gene>
    <name evidence="2" type="ORF">HINF_LOCUS60453</name>
    <name evidence="3" type="ORF">HINF_LOCUS62626</name>
</gene>
<reference evidence="3 4" key="2">
    <citation type="submission" date="2024-07" db="EMBL/GenBank/DDBJ databases">
        <authorList>
            <person name="Akdeniz Z."/>
        </authorList>
    </citation>
    <scope>NUCLEOTIDE SEQUENCE [LARGE SCALE GENOMIC DNA]</scope>
</reference>
<protein>
    <submittedName>
        <fullName evidence="2">PHF5-like</fullName>
    </submittedName>
</protein>